<dbReference type="AlphaFoldDB" id="A0A0G3XFE8"/>
<dbReference type="EMBL" id="CP011770">
    <property type="protein sequence ID" value="AKM10250.1"/>
    <property type="molecule type" value="Genomic_DNA"/>
</dbReference>
<dbReference type="Proteomes" id="UP000035287">
    <property type="component" value="Chromosome"/>
</dbReference>
<proteinExistence type="predicted"/>
<dbReference type="KEGG" id="cna:AB433_10180"/>
<protein>
    <submittedName>
        <fullName evidence="1">Uncharacterized protein</fullName>
    </submittedName>
</protein>
<sequence>MKTCLTRVAAAAAIGTLALSPQVALADSDNAAVVIHDNKCTGFIPTAEGGLPIYNGRWDMTQLISAPGHVQKIANKNMQMSVCTFDVPEEVAPGEVRQAENFACRMWTGETATESVMHVSPGGKATMICRKR</sequence>
<gene>
    <name evidence="1" type="ORF">AB433_10180</name>
</gene>
<dbReference type="PATRIC" id="fig|1348774.3.peg.2135"/>
<dbReference type="OrthoDB" id="7433318at2"/>
<evidence type="ECO:0000313" key="2">
    <source>
        <dbReference type="Proteomes" id="UP000035287"/>
    </source>
</evidence>
<organism evidence="1 2">
    <name type="scientific">Croceicoccus naphthovorans</name>
    <dbReference type="NCBI Taxonomy" id="1348774"/>
    <lineage>
        <taxon>Bacteria</taxon>
        <taxon>Pseudomonadati</taxon>
        <taxon>Pseudomonadota</taxon>
        <taxon>Alphaproteobacteria</taxon>
        <taxon>Sphingomonadales</taxon>
        <taxon>Erythrobacteraceae</taxon>
        <taxon>Croceicoccus</taxon>
    </lineage>
</organism>
<accession>A0A0G3XFE8</accession>
<evidence type="ECO:0000313" key="1">
    <source>
        <dbReference type="EMBL" id="AKM10250.1"/>
    </source>
</evidence>
<reference evidence="1 2" key="1">
    <citation type="submission" date="2015-06" db="EMBL/GenBank/DDBJ databases">
        <authorList>
            <person name="Zeng Y."/>
            <person name="Huang Y."/>
        </authorList>
    </citation>
    <scope>NUCLEOTIDE SEQUENCE [LARGE SCALE GENOMIC DNA]</scope>
    <source>
        <strain evidence="1 2">PQ-2</strain>
    </source>
</reference>
<keyword evidence="2" id="KW-1185">Reference proteome</keyword>
<name>A0A0G3XFE8_9SPHN</name>
<dbReference type="RefSeq" id="WP_047820921.1">
    <property type="nucleotide sequence ID" value="NZ_CP011770.1"/>
</dbReference>